<accession>A0ABQ4PAC1</accession>
<dbReference type="EMBL" id="BPFB01000009">
    <property type="protein sequence ID" value="GIU44517.1"/>
    <property type="molecule type" value="Genomic_DNA"/>
</dbReference>
<evidence type="ECO:0000313" key="2">
    <source>
        <dbReference type="Proteomes" id="UP000761574"/>
    </source>
</evidence>
<sequence length="136" mass="14279">MLTQVKAEELAPPSSDALQMAGAKGVFAFTPVDWQAGETTWWLDSDGVAPDVAGCHIGTDEDGNVNGRMFGEACLTDVVLVESNPGKGVVHAHSNDTGHPDQFDCLKWCKASGNATGRCEVASAPPCEQSARCVCQ</sequence>
<gene>
    <name evidence="1" type="ORF">TUM4630_10410</name>
</gene>
<evidence type="ECO:0000313" key="1">
    <source>
        <dbReference type="EMBL" id="GIU44517.1"/>
    </source>
</evidence>
<dbReference type="RefSeq" id="WP_249038110.1">
    <property type="nucleotide sequence ID" value="NZ_BPFB01000009.1"/>
</dbReference>
<keyword evidence="2" id="KW-1185">Reference proteome</keyword>
<organism evidence="1 2">
    <name type="scientific">Shewanella algidipiscicola</name>
    <dbReference type="NCBI Taxonomy" id="614070"/>
    <lineage>
        <taxon>Bacteria</taxon>
        <taxon>Pseudomonadati</taxon>
        <taxon>Pseudomonadota</taxon>
        <taxon>Gammaproteobacteria</taxon>
        <taxon>Alteromonadales</taxon>
        <taxon>Shewanellaceae</taxon>
        <taxon>Shewanella</taxon>
    </lineage>
</organism>
<name>A0ABQ4PAC1_9GAMM</name>
<dbReference type="Proteomes" id="UP000761574">
    <property type="component" value="Unassembled WGS sequence"/>
</dbReference>
<proteinExistence type="predicted"/>
<protein>
    <submittedName>
        <fullName evidence="1">Uncharacterized protein</fullName>
    </submittedName>
</protein>
<reference evidence="1 2" key="1">
    <citation type="submission" date="2021-05" db="EMBL/GenBank/DDBJ databases">
        <title>Molecular characterization for Shewanella algae harboring chromosomal blaOXA-55-like strains isolated from clinical and environment sample.</title>
        <authorList>
            <person name="Ohama Y."/>
            <person name="Aoki K."/>
            <person name="Harada S."/>
            <person name="Moriya K."/>
            <person name="Ishii Y."/>
            <person name="Tateda K."/>
        </authorList>
    </citation>
    <scope>NUCLEOTIDE SEQUENCE [LARGE SCALE GENOMIC DNA]</scope>
    <source>
        <strain evidence="1 2">LMG 23746</strain>
    </source>
</reference>
<comment type="caution">
    <text evidence="1">The sequence shown here is derived from an EMBL/GenBank/DDBJ whole genome shotgun (WGS) entry which is preliminary data.</text>
</comment>